<reference evidence="2 3" key="1">
    <citation type="submission" date="2020-08" db="EMBL/GenBank/DDBJ databases">
        <title>Plant Genome Project.</title>
        <authorList>
            <person name="Zhang R.-G."/>
        </authorList>
    </citation>
    <scope>NUCLEOTIDE SEQUENCE [LARGE SCALE GENOMIC DNA]</scope>
    <source>
        <tissue evidence="2">Rhizome</tissue>
    </source>
</reference>
<evidence type="ECO:0000256" key="1">
    <source>
        <dbReference type="SAM" id="MobiDB-lite"/>
    </source>
</evidence>
<dbReference type="AlphaFoldDB" id="A0A8J5LXW6"/>
<sequence length="75" mass="7760">MGMAAFGREVVTPLESRLFPMVPSSPPDLRFLSGGRRESTAPPVSEAVPKCGPLGSNSPPSTMLRTAIAASTAAF</sequence>
<dbReference type="Proteomes" id="UP000734854">
    <property type="component" value="Unassembled WGS sequence"/>
</dbReference>
<dbReference type="EMBL" id="JACMSC010000001">
    <property type="protein sequence ID" value="KAG6535441.1"/>
    <property type="molecule type" value="Genomic_DNA"/>
</dbReference>
<protein>
    <submittedName>
        <fullName evidence="2">Uncharacterized protein</fullName>
    </submittedName>
</protein>
<comment type="caution">
    <text evidence="2">The sequence shown here is derived from an EMBL/GenBank/DDBJ whole genome shotgun (WGS) entry which is preliminary data.</text>
</comment>
<accession>A0A8J5LXW6</accession>
<keyword evidence="3" id="KW-1185">Reference proteome</keyword>
<evidence type="ECO:0000313" key="3">
    <source>
        <dbReference type="Proteomes" id="UP000734854"/>
    </source>
</evidence>
<organism evidence="2 3">
    <name type="scientific">Zingiber officinale</name>
    <name type="common">Ginger</name>
    <name type="synonym">Amomum zingiber</name>
    <dbReference type="NCBI Taxonomy" id="94328"/>
    <lineage>
        <taxon>Eukaryota</taxon>
        <taxon>Viridiplantae</taxon>
        <taxon>Streptophyta</taxon>
        <taxon>Embryophyta</taxon>
        <taxon>Tracheophyta</taxon>
        <taxon>Spermatophyta</taxon>
        <taxon>Magnoliopsida</taxon>
        <taxon>Liliopsida</taxon>
        <taxon>Zingiberales</taxon>
        <taxon>Zingiberaceae</taxon>
        <taxon>Zingiber</taxon>
    </lineage>
</organism>
<feature type="region of interest" description="Disordered" evidence="1">
    <location>
        <begin position="34"/>
        <end position="62"/>
    </location>
</feature>
<proteinExistence type="predicted"/>
<name>A0A8J5LXW6_ZINOF</name>
<evidence type="ECO:0000313" key="2">
    <source>
        <dbReference type="EMBL" id="KAG6535441.1"/>
    </source>
</evidence>
<gene>
    <name evidence="2" type="ORF">ZIOFF_000413</name>
</gene>